<organism evidence="1 2">
    <name type="scientific">Kickxella alabastrina</name>
    <dbReference type="NCBI Taxonomy" id="61397"/>
    <lineage>
        <taxon>Eukaryota</taxon>
        <taxon>Fungi</taxon>
        <taxon>Fungi incertae sedis</taxon>
        <taxon>Zoopagomycota</taxon>
        <taxon>Kickxellomycotina</taxon>
        <taxon>Kickxellomycetes</taxon>
        <taxon>Kickxellales</taxon>
        <taxon>Kickxellaceae</taxon>
        <taxon>Kickxella</taxon>
    </lineage>
</organism>
<evidence type="ECO:0000313" key="1">
    <source>
        <dbReference type="EMBL" id="KAJ1891114.1"/>
    </source>
</evidence>
<gene>
    <name evidence="1" type="ORF">LPJ66_007102</name>
</gene>
<proteinExistence type="predicted"/>
<comment type="caution">
    <text evidence="1">The sequence shown here is derived from an EMBL/GenBank/DDBJ whole genome shotgun (WGS) entry which is preliminary data.</text>
</comment>
<accession>A0ACC1I9V9</accession>
<name>A0ACC1I9V9_9FUNG</name>
<keyword evidence="2" id="KW-1185">Reference proteome</keyword>
<reference evidence="1" key="1">
    <citation type="submission" date="2022-07" db="EMBL/GenBank/DDBJ databases">
        <title>Phylogenomic reconstructions and comparative analyses of Kickxellomycotina fungi.</title>
        <authorList>
            <person name="Reynolds N.K."/>
            <person name="Stajich J.E."/>
            <person name="Barry K."/>
            <person name="Grigoriev I.V."/>
            <person name="Crous P."/>
            <person name="Smith M.E."/>
        </authorList>
    </citation>
    <scope>NUCLEOTIDE SEQUENCE</scope>
    <source>
        <strain evidence="1">Benny 63K</strain>
    </source>
</reference>
<protein>
    <submittedName>
        <fullName evidence="1">Uncharacterized protein</fullName>
    </submittedName>
</protein>
<dbReference type="Proteomes" id="UP001150581">
    <property type="component" value="Unassembled WGS sequence"/>
</dbReference>
<dbReference type="EMBL" id="JANBPG010001217">
    <property type="protein sequence ID" value="KAJ1891114.1"/>
    <property type="molecule type" value="Genomic_DNA"/>
</dbReference>
<sequence>MALIHTAHDADYMRVMDKLGSGGGSSKPRLWQRPLLVQVPKPVVIAVLLVVCTVSYLMALQGGDLVYINEHLGFIGAELLVSVLSLTTVTIMLYACRMRNSTRRIVVILMLAILAVLYLYDHGERFEHHGLYNLLVFMAIYIPLNLAIAVLYTLWCNIKHFSVYFVITLVIGGILAGGSLLHYRKIFDQGTLGSFHYIPGECQWTGRNIPVVDLLPAKTQNFWAGSMSCKAEPISIKATIDPQGILRVNCGDHDVRAHIDILPDTRDWALRDKDMWKVYNHMVLKATVRLPYTRDRPFVLNETTQAVVVNCGKSSTIVTRVSPPVHNLPMYVPPSDSDTRINYTTKKTVPTDHFNAASNLDAQTTRPNVIFLMLDAVSHRQFYRRLPKSAQVLKSIHRPGTNRLYELYRYHSVGFSTDNNTRAMYTGEIMPTRPNPLPIWAYFRDRGYVTARVETGCDDWAREYIGDKFLSDTYSVGNRSLDYELASPFCLPDYYPNVGNPFGNFKGPYSITARCLYGRYVHDWALDYLGQLRREFRSISTLKNKQGKRRPYMLTATFLEGHEGTGEVLRTLDNSLSLFLEDIRDSGELEDTLLIIGADHGLHMGINFAYTQNGRIEHQNPFMTMSVPEWLYQFAEKYQHNYAYENVSPFSANEQRLTTPFEIHHTFRVMADWPQFNIDSWKRSLFAAQQPGRTCKDAGIGASFCMCRH</sequence>
<evidence type="ECO:0000313" key="2">
    <source>
        <dbReference type="Proteomes" id="UP001150581"/>
    </source>
</evidence>